<evidence type="ECO:0000256" key="2">
    <source>
        <dbReference type="ARBA" id="ARBA00022801"/>
    </source>
</evidence>
<dbReference type="Pfam" id="PF03061">
    <property type="entry name" value="4HBT"/>
    <property type="match status" value="1"/>
</dbReference>
<dbReference type="InterPro" id="IPR029069">
    <property type="entry name" value="HotDog_dom_sf"/>
</dbReference>
<feature type="domain" description="Thioesterase" evidence="3">
    <location>
        <begin position="23"/>
        <end position="100"/>
    </location>
</feature>
<dbReference type="SUPFAM" id="SSF54637">
    <property type="entry name" value="Thioesterase/thiol ester dehydrase-isomerase"/>
    <property type="match status" value="1"/>
</dbReference>
<name>A0A2R6RVW0_9APHY</name>
<dbReference type="STRING" id="98765.A0A2R6RVW0"/>
<dbReference type="EMBL" id="MLYV02000146">
    <property type="protein sequence ID" value="PSS34167.1"/>
    <property type="molecule type" value="Genomic_DNA"/>
</dbReference>
<sequence>MPEDQELKARRRADYSSDNDQYAHINNSVYYHLFDSIVNTYLIDHCGLKPPDSPLIGLVVSSFCNFFAPLSFPGVLDLGLRVNKLGKSSVTYEVGVFEDGKEYPSAIGGYTHVFVENQSRKSATIDDRTRVGLKKLLQVPANPRAKL</sequence>
<evidence type="ECO:0000256" key="1">
    <source>
        <dbReference type="ARBA" id="ARBA00005953"/>
    </source>
</evidence>
<keyword evidence="5" id="KW-1185">Reference proteome</keyword>
<dbReference type="PANTHER" id="PTHR31793">
    <property type="entry name" value="4-HYDROXYBENZOYL-COA THIOESTERASE FAMILY MEMBER"/>
    <property type="match status" value="1"/>
</dbReference>
<protein>
    <recommendedName>
        <fullName evidence="3">Thioesterase domain-containing protein</fullName>
    </recommendedName>
</protein>
<gene>
    <name evidence="4" type="ORF">PHLCEN_2v1784</name>
</gene>
<comment type="caution">
    <text evidence="4">The sequence shown here is derived from an EMBL/GenBank/DDBJ whole genome shotgun (WGS) entry which is preliminary data.</text>
</comment>
<dbReference type="InterPro" id="IPR006683">
    <property type="entry name" value="Thioestr_dom"/>
</dbReference>
<dbReference type="GO" id="GO:0047617">
    <property type="term" value="F:fatty acyl-CoA hydrolase activity"/>
    <property type="evidence" value="ECO:0007669"/>
    <property type="project" value="TreeGrafter"/>
</dbReference>
<organism evidence="4 5">
    <name type="scientific">Hermanssonia centrifuga</name>
    <dbReference type="NCBI Taxonomy" id="98765"/>
    <lineage>
        <taxon>Eukaryota</taxon>
        <taxon>Fungi</taxon>
        <taxon>Dikarya</taxon>
        <taxon>Basidiomycota</taxon>
        <taxon>Agaricomycotina</taxon>
        <taxon>Agaricomycetes</taxon>
        <taxon>Polyporales</taxon>
        <taxon>Meruliaceae</taxon>
        <taxon>Hermanssonia</taxon>
    </lineage>
</organism>
<dbReference type="OrthoDB" id="2420454at2759"/>
<dbReference type="PANTHER" id="PTHR31793:SF27">
    <property type="entry name" value="NOVEL THIOESTERASE SUPERFAMILY DOMAIN AND SAPOSIN A-TYPE DOMAIN CONTAINING PROTEIN (0610012H03RIK)"/>
    <property type="match status" value="1"/>
</dbReference>
<evidence type="ECO:0000313" key="5">
    <source>
        <dbReference type="Proteomes" id="UP000186601"/>
    </source>
</evidence>
<accession>A0A2R6RVW0</accession>
<reference evidence="4 5" key="1">
    <citation type="submission" date="2018-02" db="EMBL/GenBank/DDBJ databases">
        <title>Genome sequence of the basidiomycete white-rot fungus Phlebia centrifuga.</title>
        <authorList>
            <person name="Granchi Z."/>
            <person name="Peng M."/>
            <person name="de Vries R.P."/>
            <person name="Hilden K."/>
            <person name="Makela M.R."/>
            <person name="Grigoriev I."/>
            <person name="Riley R."/>
        </authorList>
    </citation>
    <scope>NUCLEOTIDE SEQUENCE [LARGE SCALE GENOMIC DNA]</scope>
    <source>
        <strain evidence="4 5">FBCC195</strain>
    </source>
</reference>
<dbReference type="Gene3D" id="3.10.129.10">
    <property type="entry name" value="Hotdog Thioesterase"/>
    <property type="match status" value="1"/>
</dbReference>
<keyword evidence="2" id="KW-0378">Hydrolase</keyword>
<proteinExistence type="inferred from homology"/>
<evidence type="ECO:0000259" key="3">
    <source>
        <dbReference type="Pfam" id="PF03061"/>
    </source>
</evidence>
<dbReference type="CDD" id="cd00586">
    <property type="entry name" value="4HBT"/>
    <property type="match status" value="1"/>
</dbReference>
<dbReference type="InterPro" id="IPR050563">
    <property type="entry name" value="4-hydroxybenzoyl-CoA_TE"/>
</dbReference>
<evidence type="ECO:0000313" key="4">
    <source>
        <dbReference type="EMBL" id="PSS34167.1"/>
    </source>
</evidence>
<dbReference type="Proteomes" id="UP000186601">
    <property type="component" value="Unassembled WGS sequence"/>
</dbReference>
<comment type="similarity">
    <text evidence="1">Belongs to the 4-hydroxybenzoyl-CoA thioesterase family.</text>
</comment>
<dbReference type="AlphaFoldDB" id="A0A2R6RVW0"/>